<gene>
    <name evidence="1" type="ORF">SAMN05444274_104118</name>
</gene>
<evidence type="ECO:0008006" key="3">
    <source>
        <dbReference type="Google" id="ProtNLM"/>
    </source>
</evidence>
<dbReference type="EMBL" id="FQUM01000004">
    <property type="protein sequence ID" value="SHF23262.1"/>
    <property type="molecule type" value="Genomic_DNA"/>
</dbReference>
<dbReference type="STRING" id="1484053.SAMN05444274_104118"/>
<evidence type="ECO:0000313" key="2">
    <source>
        <dbReference type="Proteomes" id="UP000184164"/>
    </source>
</evidence>
<reference evidence="1 2" key="1">
    <citation type="submission" date="2016-11" db="EMBL/GenBank/DDBJ databases">
        <authorList>
            <person name="Jaros S."/>
            <person name="Januszkiewicz K."/>
            <person name="Wedrychowicz H."/>
        </authorList>
    </citation>
    <scope>NUCLEOTIDE SEQUENCE [LARGE SCALE GENOMIC DNA]</scope>
    <source>
        <strain evidence="1 2">DSM 26910</strain>
    </source>
</reference>
<protein>
    <recommendedName>
        <fullName evidence="3">Homospermidine synthase (Spermidine-specific)</fullName>
    </recommendedName>
</protein>
<dbReference type="RefSeq" id="WP_073001102.1">
    <property type="nucleotide sequence ID" value="NZ_FQUM01000004.1"/>
</dbReference>
<sequence length="370" mass="41698">MAHLKFDRTKLDVKRLADRKNKVYIERDHIPVNQAPQNLTEKGKQLIKKTADRIRKAKELGKSRMLTFGAHTIKNGMAPTLIALMKEGWITHLATNGAGIIHDWEFAYQGKSSEDVRENVNLGQFGIWDDTGFYINLALIVGGFEGLGYGESVGKMIHNEGLEIPEPSFLYEYAKQKMESDPATAAGAIDFAGAIRQFNLTPGWMEIPHPYKKYAVQANAFALGIPFTGHPMFGHDIIYNHPMNHGAAIGRTALNDFLYFAKSVSNLEDGVYLSVGSAVMSPMIFEKSLSMSQNVEIQYGTHIDNHYMLIVDLAESDWDWAKDGEPPMDNPAYYLRYCKTFNRMGGEMHYLTADNRDFLLELHHQLKSNS</sequence>
<evidence type="ECO:0000313" key="1">
    <source>
        <dbReference type="EMBL" id="SHF23262.1"/>
    </source>
</evidence>
<dbReference type="Proteomes" id="UP000184164">
    <property type="component" value="Unassembled WGS sequence"/>
</dbReference>
<dbReference type="Gene3D" id="3.40.50.10690">
    <property type="entry name" value="putative lor/sdh protein like domains"/>
    <property type="match status" value="1"/>
</dbReference>
<dbReference type="OrthoDB" id="9780825at2"/>
<name>A0A1M4ZZX1_9BACT</name>
<keyword evidence="2" id="KW-1185">Reference proteome</keyword>
<organism evidence="1 2">
    <name type="scientific">Mariniphaga anaerophila</name>
    <dbReference type="NCBI Taxonomy" id="1484053"/>
    <lineage>
        <taxon>Bacteria</taxon>
        <taxon>Pseudomonadati</taxon>
        <taxon>Bacteroidota</taxon>
        <taxon>Bacteroidia</taxon>
        <taxon>Marinilabiliales</taxon>
        <taxon>Prolixibacteraceae</taxon>
        <taxon>Mariniphaga</taxon>
    </lineage>
</organism>
<dbReference type="AlphaFoldDB" id="A0A1M4ZZX1"/>
<accession>A0A1M4ZZX1</accession>
<proteinExistence type="predicted"/>